<dbReference type="PANTHER" id="PTHR43437:SF3">
    <property type="entry name" value="HYDROXYACYL-THIOESTER DEHYDRATASE TYPE 2, MITOCHONDRIAL"/>
    <property type="match status" value="1"/>
</dbReference>
<dbReference type="AlphaFoldDB" id="A0A6J5V4X9"/>
<dbReference type="InterPro" id="IPR050965">
    <property type="entry name" value="UPF0336/Enoyl-CoA_hydratase"/>
</dbReference>
<dbReference type="Proteomes" id="UP000507222">
    <property type="component" value="Unassembled WGS sequence"/>
</dbReference>
<evidence type="ECO:0000256" key="1">
    <source>
        <dbReference type="SAM" id="Phobius"/>
    </source>
</evidence>
<dbReference type="Pfam" id="PF01575">
    <property type="entry name" value="MaoC_dehydratas"/>
    <property type="match status" value="1"/>
</dbReference>
<evidence type="ECO:0000313" key="3">
    <source>
        <dbReference type="EMBL" id="CAB4282857.1"/>
    </source>
</evidence>
<feature type="domain" description="MaoC-like" evidence="2">
    <location>
        <begin position="147"/>
        <end position="239"/>
    </location>
</feature>
<dbReference type="InterPro" id="IPR002539">
    <property type="entry name" value="MaoC-like_dom"/>
</dbReference>
<feature type="transmembrane region" description="Helical" evidence="1">
    <location>
        <begin position="42"/>
        <end position="60"/>
    </location>
</feature>
<reference evidence="3 4" key="1">
    <citation type="submission" date="2020-05" db="EMBL/GenBank/DDBJ databases">
        <authorList>
            <person name="Campoy J."/>
            <person name="Schneeberger K."/>
            <person name="Spophaly S."/>
        </authorList>
    </citation>
    <scope>NUCLEOTIDE SEQUENCE [LARGE SCALE GENOMIC DNA]</scope>
    <source>
        <strain evidence="3">PruArmRojPasFocal</strain>
    </source>
</reference>
<dbReference type="GO" id="GO:0006633">
    <property type="term" value="P:fatty acid biosynthetic process"/>
    <property type="evidence" value="ECO:0007669"/>
    <property type="project" value="TreeGrafter"/>
</dbReference>
<dbReference type="PANTHER" id="PTHR43437">
    <property type="entry name" value="HYDROXYACYL-THIOESTER DEHYDRATASE TYPE 2, MITOCHONDRIAL-RELATED"/>
    <property type="match status" value="1"/>
</dbReference>
<keyword evidence="1" id="KW-0472">Membrane</keyword>
<protein>
    <recommendedName>
        <fullName evidence="2">MaoC-like domain-containing protein</fullName>
    </recommendedName>
</protein>
<name>A0A6J5V4X9_PRUAR</name>
<keyword evidence="1" id="KW-0812">Transmembrane</keyword>
<dbReference type="GO" id="GO:0005739">
    <property type="term" value="C:mitochondrion"/>
    <property type="evidence" value="ECO:0007669"/>
    <property type="project" value="TreeGrafter"/>
</dbReference>
<proteinExistence type="predicted"/>
<organism evidence="3 4">
    <name type="scientific">Prunus armeniaca</name>
    <name type="common">Apricot</name>
    <name type="synonym">Armeniaca vulgaris</name>
    <dbReference type="NCBI Taxonomy" id="36596"/>
    <lineage>
        <taxon>Eukaryota</taxon>
        <taxon>Viridiplantae</taxon>
        <taxon>Streptophyta</taxon>
        <taxon>Embryophyta</taxon>
        <taxon>Tracheophyta</taxon>
        <taxon>Spermatophyta</taxon>
        <taxon>Magnoliopsida</taxon>
        <taxon>eudicotyledons</taxon>
        <taxon>Gunneridae</taxon>
        <taxon>Pentapetalae</taxon>
        <taxon>rosids</taxon>
        <taxon>fabids</taxon>
        <taxon>Rosales</taxon>
        <taxon>Rosaceae</taxon>
        <taxon>Amygdaloideae</taxon>
        <taxon>Amygdaleae</taxon>
        <taxon>Prunus</taxon>
    </lineage>
</organism>
<dbReference type="GO" id="GO:0019171">
    <property type="term" value="F:(3R)-hydroxyacyl-[acyl-carrier-protein] dehydratase activity"/>
    <property type="evidence" value="ECO:0007669"/>
    <property type="project" value="TreeGrafter"/>
</dbReference>
<evidence type="ECO:0000259" key="2">
    <source>
        <dbReference type="Pfam" id="PF01575"/>
    </source>
</evidence>
<accession>A0A6J5V4X9</accession>
<sequence>MPSTSMLNKISKSLSAMNLLCYVLHLHVNHICIYLGSGWWVLANIWITALLTTLGLSMFCPKLDAYWMLANCVSRYVKTWIFYGEENNIVVKEINRICLAGNLRDNVRGPFTTMLTRNLLSVNVPCLRGFSSAAASFLRTGDTLKLSRIFTSEDVLEYSKVSHDSNPLHFDSESARNAGFEDRLVHGMLVAALFPKIISSHFPGAIYVSQSLHFRLPVYIGEEIVGEVEATNIREQKNRYLVKFKTACFKNGAIVIDGEAMAILPAPAVEQANTSA</sequence>
<dbReference type="CDD" id="cd03449">
    <property type="entry name" value="R_hydratase"/>
    <property type="match status" value="1"/>
</dbReference>
<dbReference type="EMBL" id="CAEKDK010000006">
    <property type="protein sequence ID" value="CAB4282857.1"/>
    <property type="molecule type" value="Genomic_DNA"/>
</dbReference>
<dbReference type="InterPro" id="IPR029069">
    <property type="entry name" value="HotDog_dom_sf"/>
</dbReference>
<keyword evidence="1" id="KW-1133">Transmembrane helix</keyword>
<evidence type="ECO:0000313" key="4">
    <source>
        <dbReference type="Proteomes" id="UP000507222"/>
    </source>
</evidence>
<dbReference type="Gene3D" id="3.10.129.10">
    <property type="entry name" value="Hotdog Thioesterase"/>
    <property type="match status" value="1"/>
</dbReference>
<dbReference type="SUPFAM" id="SSF54637">
    <property type="entry name" value="Thioesterase/thiol ester dehydrase-isomerase"/>
    <property type="match status" value="1"/>
</dbReference>
<gene>
    <name evidence="3" type="ORF">CURHAP_LOCUS36515</name>
</gene>